<dbReference type="SUPFAM" id="SSF111347">
    <property type="entry name" value="Rap/Ran-GAP"/>
    <property type="match status" value="2"/>
</dbReference>
<dbReference type="AlphaFoldDB" id="A0AAN8S5N0"/>
<dbReference type="Proteomes" id="UP001372834">
    <property type="component" value="Unassembled WGS sequence"/>
</dbReference>
<feature type="region of interest" description="Disordered" evidence="2">
    <location>
        <begin position="463"/>
        <end position="484"/>
    </location>
</feature>
<name>A0AAN8S5N0_POLSC</name>
<dbReference type="GO" id="GO:0005737">
    <property type="term" value="C:cytoplasm"/>
    <property type="evidence" value="ECO:0007669"/>
    <property type="project" value="TreeGrafter"/>
</dbReference>
<feature type="domain" description="Rap-GAP" evidence="3">
    <location>
        <begin position="207"/>
        <end position="451"/>
    </location>
</feature>
<evidence type="ECO:0000256" key="2">
    <source>
        <dbReference type="SAM" id="MobiDB-lite"/>
    </source>
</evidence>
<proteinExistence type="predicted"/>
<feature type="region of interest" description="Disordered" evidence="2">
    <location>
        <begin position="496"/>
        <end position="564"/>
    </location>
</feature>
<dbReference type="InterPro" id="IPR035974">
    <property type="entry name" value="Rap/Ran-GAP_sf"/>
</dbReference>
<evidence type="ECO:0000259" key="3">
    <source>
        <dbReference type="PROSITE" id="PS50085"/>
    </source>
</evidence>
<dbReference type="InterPro" id="IPR050989">
    <property type="entry name" value="Rap1_Ran_GAP"/>
</dbReference>
<evidence type="ECO:0000256" key="1">
    <source>
        <dbReference type="ARBA" id="ARBA00022468"/>
    </source>
</evidence>
<dbReference type="PANTHER" id="PTHR15711:SF32">
    <property type="entry name" value="RAP GTPASE ACTIVATING PROTEIN 1, ISOFORM H"/>
    <property type="match status" value="1"/>
</dbReference>
<feature type="compositionally biased region" description="Polar residues" evidence="2">
    <location>
        <begin position="522"/>
        <end position="556"/>
    </location>
</feature>
<dbReference type="Pfam" id="PF02145">
    <property type="entry name" value="Rap_GAP"/>
    <property type="match status" value="2"/>
</dbReference>
<dbReference type="GO" id="GO:0005096">
    <property type="term" value="F:GTPase activator activity"/>
    <property type="evidence" value="ECO:0007669"/>
    <property type="project" value="UniProtKB-KW"/>
</dbReference>
<dbReference type="PROSITE" id="PS50085">
    <property type="entry name" value="RAPGAP"/>
    <property type="match status" value="1"/>
</dbReference>
<protein>
    <recommendedName>
        <fullName evidence="3">Rap-GAP domain-containing protein</fullName>
    </recommendedName>
</protein>
<feature type="compositionally biased region" description="Polar residues" evidence="2">
    <location>
        <begin position="497"/>
        <end position="507"/>
    </location>
</feature>
<comment type="caution">
    <text evidence="4">The sequence shown here is derived from an EMBL/GenBank/DDBJ whole genome shotgun (WGS) entry which is preliminary data.</text>
</comment>
<evidence type="ECO:0000313" key="4">
    <source>
        <dbReference type="EMBL" id="KAK6628149.1"/>
    </source>
</evidence>
<feature type="compositionally biased region" description="Polar residues" evidence="2">
    <location>
        <begin position="475"/>
        <end position="484"/>
    </location>
</feature>
<dbReference type="Gene3D" id="6.10.140.210">
    <property type="match status" value="1"/>
</dbReference>
<dbReference type="Gene3D" id="3.40.50.11210">
    <property type="entry name" value="Rap/Ran-GAP"/>
    <property type="match status" value="2"/>
</dbReference>
<dbReference type="GO" id="GO:0051056">
    <property type="term" value="P:regulation of small GTPase mediated signal transduction"/>
    <property type="evidence" value="ECO:0007669"/>
    <property type="project" value="InterPro"/>
</dbReference>
<gene>
    <name evidence="4" type="ORF">RUM43_001961</name>
</gene>
<dbReference type="PANTHER" id="PTHR15711">
    <property type="entry name" value="RAP GTPASE-ACTIVATING PROTEIN"/>
    <property type="match status" value="1"/>
</dbReference>
<dbReference type="EMBL" id="JAWJWE010000036">
    <property type="protein sequence ID" value="KAK6628149.1"/>
    <property type="molecule type" value="Genomic_DNA"/>
</dbReference>
<evidence type="ECO:0000313" key="5">
    <source>
        <dbReference type="Proteomes" id="UP001372834"/>
    </source>
</evidence>
<sequence>MNHFNLLVAKGRCTFGGSMGGQHESNLSCQVSSREEARVPACTPAVSPPRANASRDVLLTTLEGPGPYPTVILPPSGGYWLDGDADSSSWVSCAPEHSRSICAWRHNLETDDTAKSYRRFFLGREHVNLLGFDESLGPVLISVKMENVGNAEHTRILLRLRTGTSHELLPTSCLPQPTPQALARFLQENINVPLWQPVLCPQASRLIAAYDEHVLVSSFKFGILYQKRGQTSEEELFSNRASSPAFEEFLDLLGRRVRLKDHKGYRGGLDTQFGHTGDEAVYEVFREREVMFHVSTLLPFTEGDPQQLQRKRHIGQYGVGHSDIPTQDHDQDDDIHILISFFFAVGNDIVAVVFQEENTPFCPDMIASHFLHVFIVVQPINNGEEYKVCVTARDDVPDFGPALPSPSIFRKGPEFKDFLLAKMMNAETAAYKAEKFSKLELRTRTSLLQSLVEELRDKSRDFLGGEANIPEGSKSENGPTGSSRFIDTVRKALSARVRSQSENNLQGQGPAPGSRRPPVVSETATVATGRSMSNRSKKSAPTSPISSPDLNPRQNPSESDDSSLNSIDLIYADSDTGLESMSSAETTLKSCPGCLEGEQLRQEVTKLKCDKLDLLRQNVTCQRDIKMLREKELQLQVDLANASKEILRLRELLKDYSGGRGGIGSSTADAVTS</sequence>
<dbReference type="InterPro" id="IPR000331">
    <property type="entry name" value="Rap/Ran_GAP_dom"/>
</dbReference>
<reference evidence="4 5" key="1">
    <citation type="submission" date="2023-10" db="EMBL/GenBank/DDBJ databases">
        <title>Genomes of two closely related lineages of the louse Polyplax serrata with different host specificities.</title>
        <authorList>
            <person name="Martinu J."/>
            <person name="Tarabai H."/>
            <person name="Stefka J."/>
            <person name="Hypsa V."/>
        </authorList>
    </citation>
    <scope>NUCLEOTIDE SEQUENCE [LARGE SCALE GENOMIC DNA]</scope>
    <source>
        <strain evidence="4">HR10_N</strain>
    </source>
</reference>
<organism evidence="4 5">
    <name type="scientific">Polyplax serrata</name>
    <name type="common">Common mouse louse</name>
    <dbReference type="NCBI Taxonomy" id="468196"/>
    <lineage>
        <taxon>Eukaryota</taxon>
        <taxon>Metazoa</taxon>
        <taxon>Ecdysozoa</taxon>
        <taxon>Arthropoda</taxon>
        <taxon>Hexapoda</taxon>
        <taxon>Insecta</taxon>
        <taxon>Pterygota</taxon>
        <taxon>Neoptera</taxon>
        <taxon>Paraneoptera</taxon>
        <taxon>Psocodea</taxon>
        <taxon>Troctomorpha</taxon>
        <taxon>Phthiraptera</taxon>
        <taxon>Anoplura</taxon>
        <taxon>Polyplacidae</taxon>
        <taxon>Polyplax</taxon>
    </lineage>
</organism>
<dbReference type="Pfam" id="PF21022">
    <property type="entry name" value="Rap-GAP_dimer"/>
    <property type="match status" value="1"/>
</dbReference>
<keyword evidence="1" id="KW-0343">GTPase activation</keyword>
<accession>A0AAN8S5N0</accession>